<dbReference type="InterPro" id="IPR016024">
    <property type="entry name" value="ARM-type_fold"/>
</dbReference>
<feature type="compositionally biased region" description="Low complexity" evidence="1">
    <location>
        <begin position="2511"/>
        <end position="2524"/>
    </location>
</feature>
<dbReference type="RefSeq" id="XP_022832693.1">
    <property type="nucleotide sequence ID" value="XM_022976925.1"/>
</dbReference>
<feature type="compositionally biased region" description="Polar residues" evidence="1">
    <location>
        <begin position="2464"/>
        <end position="2479"/>
    </location>
</feature>
<feature type="domain" description="Cell morphogenesis central region" evidence="4">
    <location>
        <begin position="1897"/>
        <end position="1994"/>
    </location>
</feature>
<feature type="region of interest" description="Disordered" evidence="1">
    <location>
        <begin position="1579"/>
        <end position="1698"/>
    </location>
</feature>
<dbReference type="SUPFAM" id="SSF48371">
    <property type="entry name" value="ARM repeat"/>
    <property type="match status" value="1"/>
</dbReference>
<organism evidence="6 7">
    <name type="scientific">Spodoptera litura</name>
    <name type="common">Asian cotton leafworm</name>
    <dbReference type="NCBI Taxonomy" id="69820"/>
    <lineage>
        <taxon>Eukaryota</taxon>
        <taxon>Metazoa</taxon>
        <taxon>Ecdysozoa</taxon>
        <taxon>Arthropoda</taxon>
        <taxon>Hexapoda</taxon>
        <taxon>Insecta</taxon>
        <taxon>Pterygota</taxon>
        <taxon>Neoptera</taxon>
        <taxon>Endopterygota</taxon>
        <taxon>Lepidoptera</taxon>
        <taxon>Glossata</taxon>
        <taxon>Ditrysia</taxon>
        <taxon>Noctuoidea</taxon>
        <taxon>Noctuidae</taxon>
        <taxon>Amphipyrinae</taxon>
        <taxon>Spodoptera</taxon>
    </lineage>
</organism>
<feature type="region of interest" description="Disordered" evidence="1">
    <location>
        <begin position="1008"/>
        <end position="1031"/>
    </location>
</feature>
<feature type="region of interest" description="Disordered" evidence="1">
    <location>
        <begin position="2576"/>
        <end position="2603"/>
    </location>
</feature>
<feature type="domain" description="Cell morphogenesis protein C-terminal" evidence="3">
    <location>
        <begin position="2155"/>
        <end position="2409"/>
    </location>
</feature>
<feature type="domain" description="Protein furry C-terminal" evidence="5">
    <location>
        <begin position="2517"/>
        <end position="2650"/>
    </location>
</feature>
<gene>
    <name evidence="7" type="primary">LOC111360755</name>
</gene>
<feature type="compositionally biased region" description="Low complexity" evidence="1">
    <location>
        <begin position="2483"/>
        <end position="2497"/>
    </location>
</feature>
<evidence type="ECO:0000259" key="2">
    <source>
        <dbReference type="Pfam" id="PF14222"/>
    </source>
</evidence>
<dbReference type="GO" id="GO:0000902">
    <property type="term" value="P:cell morphogenesis"/>
    <property type="evidence" value="ECO:0007669"/>
    <property type="project" value="InterPro"/>
</dbReference>
<feature type="domain" description="Protein furry C-terminal" evidence="5">
    <location>
        <begin position="2735"/>
        <end position="3002"/>
    </location>
</feature>
<feature type="domain" description="Cell morphogenesis central region" evidence="4">
    <location>
        <begin position="1726"/>
        <end position="1791"/>
    </location>
</feature>
<dbReference type="GO" id="GO:0005938">
    <property type="term" value="C:cell cortex"/>
    <property type="evidence" value="ECO:0007669"/>
    <property type="project" value="TreeGrafter"/>
</dbReference>
<dbReference type="Proteomes" id="UP000301870">
    <property type="component" value="Chromosome Z"/>
</dbReference>
<evidence type="ECO:0000313" key="7">
    <source>
        <dbReference type="RefSeq" id="XP_022832693.1"/>
    </source>
</evidence>
<feature type="domain" description="Cell morphogenesis protein N-terminal" evidence="2">
    <location>
        <begin position="240"/>
        <end position="771"/>
    </location>
</feature>
<accession>A0A9J7IXU3</accession>
<dbReference type="InterPro" id="IPR025614">
    <property type="entry name" value="Cell_morpho_N"/>
</dbReference>
<evidence type="ECO:0000313" key="6">
    <source>
        <dbReference type="Proteomes" id="UP000301870"/>
    </source>
</evidence>
<dbReference type="CTD" id="10129"/>
<dbReference type="GO" id="GO:0030427">
    <property type="term" value="C:site of polarized growth"/>
    <property type="evidence" value="ECO:0007669"/>
    <property type="project" value="TreeGrafter"/>
</dbReference>
<evidence type="ECO:0000259" key="5">
    <source>
        <dbReference type="Pfam" id="PF19421"/>
    </source>
</evidence>
<dbReference type="InterPro" id="IPR025481">
    <property type="entry name" value="Cell_Morphogen_C"/>
</dbReference>
<feature type="compositionally biased region" description="Low complexity" evidence="1">
    <location>
        <begin position="32"/>
        <end position="48"/>
    </location>
</feature>
<feature type="region of interest" description="Disordered" evidence="1">
    <location>
        <begin position="1"/>
        <end position="50"/>
    </location>
</feature>
<dbReference type="Pfam" id="PF14225">
    <property type="entry name" value="MOR2-PAG1_C"/>
    <property type="match status" value="1"/>
</dbReference>
<feature type="domain" description="Cell morphogenesis central region" evidence="4">
    <location>
        <begin position="1263"/>
        <end position="1436"/>
    </location>
</feature>
<sequence length="3015" mass="332519">MMTSEESDSQSTIISEAHNEDVSASGTEDAPSSMVSESEAESEGSVLSEARHEAEPFTFFSDASNELVGSVHEKPAQPITDWKSVSTTVGVAAYVNSRGSMLPWGGHKGPVPPADSDLRPGEYVMRLLFTEFTVQAERKMEAVMAEPLEKPLAKTLQRGEDPQLDQILQAFGTVAEHCLPSLLRALFGWLERQMADSPQLSEQAKKPHQDLRNKSIIYIVSGSGAGTETVERSSEELQAERRDLAVEFLFCLALIEVLKQLPFHPGHEDLVQYIENVAFKRFNYKEGLQSNPNAANVHLIADLYAEVVAVLAQSRFASVKKRFTAELKELKSREPSPHTTQSIISLLMGMKFFRVKMVPIEEFEASFQFLQECAHYFLEVKDKDIRHALAGLFVEILVPVAATVKNEVNVPCLKNFVEMLYSHTLDASTKSKHRLALFPLVTCLLCVSQKQFFLANWHCFLAMCLSHLKNRDPKMCRVALESLYRLLWVYMIRIKCESNSATQSRLQSIVNSLFPKGSKGVVPRDMPLNIFVKIIQFIAQERLDFAMREIVFDLLMVGRPIKIILTPERMSIGLRAFLVVADSLQQKEGEPPMPRTSGTLPSGNTLRVKKTFLNKMLTDETARSIGMSPYFPYVRRVLVEILRALDAHYGRPLMLTNTQNVTKEQEINTGERKPRIDLFRTCVAAIPRLIPEGMSSSELVDLLSRLTVHMDEELRGLSFQSLQTLIVDFPEWRQDVLAGFTQFLAKEVQDTSPQLVENGLRMLLQLLTSWKNGEPTASSVPTKQEPLASVIRGAEALGLVMLCQCKAYPRRLAVHVLREAKYLLEKLQLTRDEPALIDAADAHTALLAEKCLPLLPQAEKTAIALAGQVDLIWLAERTHAVWTSGIQHDETSSKNSWSGSASNGADPWEVVLFGLLTRSRVPARCPSTILQAWPILHARIHALFTIIEPAPVNDNRASLLSRGPALPRKPEKERDGYMQVWKYYMTMAYLVVPAVPSPVIRCASPDLSLSSSPDSLSERSGGEGRGAQAAPGSLHKLAVPLARCEVPEVRDAAVAACGNINPDALKDLMEELLPLLREAVDRKQENMRRRRRRDALRLHLNKMLLLIAQKKTFANSAFALESGSLHPTLTEYLDGVRQCLEVEAEKDAPAAREQRITFADFVTELIKSFPLEMYGSLMKKELLRNLFALFAGWCGPLARHLGALVPQPQQLENDDRLNLSALKAMSAVVCCGRCFDPTALAEDGSLYPWLREMLSSPNDKIYELARETIVLLLDCNPDIGPLLDWTVDACFTGSTRVADGCFMALATLFSAREYPCDHYTAIINVTLMCTGCPRAPVHESALQLLQLLDKRFFGTVGPLPADDDSASDKGRGTLDALLCTTYCRSQLYLSRQLSQLHPELTMPMFSEITARFQTARTEVRQLLLQYLLPWLVNIELVDPNVPPANPLSYIQYYASEAGRSGRREGLGSAEATEMVLNNLFYITAKFSDNHPKEIEELWSTLCACWPNNLKVIIRYLIIVSGMAPNELLPYAKRVVLYLARSRPERLLDEMMTELQTVETLNCLIERTETPPFYRLTSMRKATSGHSDGPCTGSQDATGRTGELAPVEKGTIHTKRHSGEDPAKASGAKAPETPSARAQDKRASAPACSTPPADEEPPPPSDGDATPTGLCPEPGLMPVPGSAPATPQETRLDVPQPRPLPMPEYGGFFALLTEYLPDTTQPISGFHRCNVAVMLLCDVVLDGVELDWSIHVPLMLHIVFLGMDHTRWIVHQHCRQLLLNLLVAVAAHHDHLTVARVLLASRSQQLGLGVPQPALPLVPHNFTEPDAAFDSYPQCGHSPRSHVRSLSSDPQVTPEGECDNYPSLPVIVTGEAETEPVAAEPAAEAEPTELPVADVIKSLVHFLANRPTLMPLWQYEDITAKVWTLRSCQQMSTLLRHVLRVFRESLPHALISERWAQTALQLGLSCPSRHYAGRSLQVFRFIGVAMTGRMVSDILSRLVETVAEQGEDMQGYVTELLLTLEAAVDSLESNFRPLDYMRDIFKSTPNLNNKDGGQPNNGSPYTAGKRSPGVCVGCVTNHTRSTSYSVSYCLRKNNAPPPSSDKQAHVERARPCSEAAKGVCSNLCRSRSAQSLKLLGDSATQLPGALLQDDKLTILATLFWVGASLLESDYEHEFLLGVRLLARVMSRLPLDRPDARERLDRTQAHATPSPSLHALLLKGCTHPNTYEPVVGVLVDMIPLLELQVIDPTQSLAFPMTVVALLPYMLLHYEDANELCVRAACHIAQFTAEKSKKLENLGTVMTLYSRRTFSKESFQWTKCVVKYLWDTYSHLSQQMLAFLVEVLEKGSANLQLPVLSIVHCMLYYVDLNAPAAQPVNTDLLRAVAKFIDVTIQDSNNYKEAMKILKLVVTRCSTLVVPPYWDNNASSILDTELHGKKELPGRTMDFTFDLSQTPVIGRKYLPKAGSQPATGPSSLSNASTATPDKGSSTSQSGSASTVVGPEPGGGNNSTQPQSAASPRRSLSLSPADAVASGWKRPWMSQGRVRECLVNLLTTCGQRVGLPKSPSVIFSQSSELLERESSMASSLEEVSGTPGNEPSGGAHPTDHFGVFKDFDFLEYESESIEGESSDNFNWGVRRRLPSEERDEGGAVERSPPLQQPRPPDAHVAAKPSAHEDSSDEEGGWDDGASGSRGEGDAGVSHELVLRPRTHSFSSASSGEPDGDRGDVTPVPGAACAVRDAWRASVAALLRHAAALPPLALVHRLHTVLKEVTMKTVSLCAESAAPAGGELAGVLAGVLERAGAEEPPLLWAGPAAADCARVRDAVRYAALEMHEHLDTYFDRREHALEVLELARSSAEEVARSLYRLIFQLLLLLETNNKMIVAVYTAALENKGVEMSSAVCAVRGQLAASAADAGDAWAEHSPAPHDDARLLHLIHRQKWGAALALVRERNAERILERGELPEDDVTTLLHVYCRGLAQAHPDMVAITRPVHELSQNLSFMMESLYKVSVALQRQEYG</sequence>
<feature type="domain" description="Protein furry C-terminal" evidence="5">
    <location>
        <begin position="2434"/>
        <end position="2496"/>
    </location>
</feature>
<feature type="domain" description="Cell morphogenesis central region" evidence="4">
    <location>
        <begin position="1472"/>
        <end position="1556"/>
    </location>
</feature>
<evidence type="ECO:0000256" key="1">
    <source>
        <dbReference type="SAM" id="MobiDB-lite"/>
    </source>
</evidence>
<keyword evidence="6" id="KW-1185">Reference proteome</keyword>
<dbReference type="InterPro" id="IPR029473">
    <property type="entry name" value="MOR2-PAG1_mid"/>
</dbReference>
<evidence type="ECO:0000259" key="3">
    <source>
        <dbReference type="Pfam" id="PF14225"/>
    </source>
</evidence>
<feature type="compositionally biased region" description="Polar residues" evidence="1">
    <location>
        <begin position="1579"/>
        <end position="1597"/>
    </location>
</feature>
<feature type="region of interest" description="Disordered" evidence="1">
    <location>
        <begin position="2638"/>
        <end position="2725"/>
    </location>
</feature>
<name>A0A9J7IXU3_SPOLT</name>
<dbReference type="PANTHER" id="PTHR12295:SF30">
    <property type="entry name" value="PROTEIN FURRY"/>
    <property type="match status" value="1"/>
</dbReference>
<reference evidence="7" key="1">
    <citation type="submission" date="2025-08" db="UniProtKB">
        <authorList>
            <consortium name="RefSeq"/>
        </authorList>
    </citation>
    <scope>IDENTIFICATION</scope>
    <source>
        <strain evidence="7">Ishihara</strain>
        <tissue evidence="7">Whole body</tissue>
    </source>
</reference>
<feature type="region of interest" description="Disordered" evidence="1">
    <location>
        <begin position="2458"/>
        <end position="2525"/>
    </location>
</feature>
<evidence type="ECO:0000259" key="4">
    <source>
        <dbReference type="Pfam" id="PF14228"/>
    </source>
</evidence>
<dbReference type="GeneID" id="111360755"/>
<dbReference type="GO" id="GO:0031175">
    <property type="term" value="P:neuron projection development"/>
    <property type="evidence" value="ECO:0007669"/>
    <property type="project" value="TreeGrafter"/>
</dbReference>
<proteinExistence type="predicted"/>
<protein>
    <submittedName>
        <fullName evidence="7">Protein furry isoform X4</fullName>
    </submittedName>
</protein>
<dbReference type="Pfam" id="PF14228">
    <property type="entry name" value="MOR2-PAG1_mid"/>
    <property type="match status" value="4"/>
</dbReference>
<dbReference type="InterPro" id="IPR045842">
    <property type="entry name" value="Fry_C"/>
</dbReference>
<dbReference type="PANTHER" id="PTHR12295">
    <property type="entry name" value="FURRY-RELATED"/>
    <property type="match status" value="1"/>
</dbReference>
<dbReference type="Pfam" id="PF19421">
    <property type="entry name" value="Fry_C"/>
    <property type="match status" value="3"/>
</dbReference>
<dbReference type="Pfam" id="PF14222">
    <property type="entry name" value="MOR2-PAG1_N"/>
    <property type="match status" value="1"/>
</dbReference>
<dbReference type="InterPro" id="IPR039867">
    <property type="entry name" value="Furry/Tao3/Mor2"/>
</dbReference>